<dbReference type="GO" id="GO:0009279">
    <property type="term" value="C:cell outer membrane"/>
    <property type="evidence" value="ECO:0007669"/>
    <property type="project" value="UniProtKB-SubCell"/>
</dbReference>
<keyword evidence="9" id="KW-1185">Reference proteome</keyword>
<keyword evidence="7" id="KW-0998">Cell outer membrane</keyword>
<dbReference type="Proteomes" id="UP000184513">
    <property type="component" value="Unassembled WGS sequence"/>
</dbReference>
<accession>A0A1M7PFH3</accession>
<sequence length="259" mass="29267">MKFVPLKTRSYPKLIVILVAVIFSTGTKGIAQETSDPLDKLALDRPLESQLFSLDSIISMALANHPTIKLNEALVGSAEERVKLAKKSWTDLFRIYIDYGYGNQAILTTGPQGGGDLSNIANGYRAGANLSIPFSEIFNRGNRIQLQQHELEATFFKTREMELVVSEQVVEEYNSLLLAHRLMQIRYEMQEKARTNLQQMEMEFNMGNLDAASYMRNAEIHTIARSEYENARSDFFVAAKKLEILIGMPLANIILRNDN</sequence>
<dbReference type="OrthoDB" id="935706at2"/>
<evidence type="ECO:0000313" key="9">
    <source>
        <dbReference type="Proteomes" id="UP000184513"/>
    </source>
</evidence>
<dbReference type="PANTHER" id="PTHR30026:SF20">
    <property type="entry name" value="OUTER MEMBRANE PROTEIN TOLC"/>
    <property type="match status" value="1"/>
</dbReference>
<evidence type="ECO:0000256" key="6">
    <source>
        <dbReference type="ARBA" id="ARBA00023136"/>
    </source>
</evidence>
<dbReference type="EMBL" id="FRCY01000008">
    <property type="protein sequence ID" value="SHN15739.1"/>
    <property type="molecule type" value="Genomic_DNA"/>
</dbReference>
<dbReference type="Pfam" id="PF02321">
    <property type="entry name" value="OEP"/>
    <property type="match status" value="1"/>
</dbReference>
<evidence type="ECO:0000256" key="5">
    <source>
        <dbReference type="ARBA" id="ARBA00022692"/>
    </source>
</evidence>
<organism evidence="8 9">
    <name type="scientific">Cyclobacterium lianum</name>
    <dbReference type="NCBI Taxonomy" id="388280"/>
    <lineage>
        <taxon>Bacteria</taxon>
        <taxon>Pseudomonadati</taxon>
        <taxon>Bacteroidota</taxon>
        <taxon>Cytophagia</taxon>
        <taxon>Cytophagales</taxon>
        <taxon>Cyclobacteriaceae</taxon>
        <taxon>Cyclobacterium</taxon>
    </lineage>
</organism>
<dbReference type="GO" id="GO:0015288">
    <property type="term" value="F:porin activity"/>
    <property type="evidence" value="ECO:0007669"/>
    <property type="project" value="TreeGrafter"/>
</dbReference>
<keyword evidence="5" id="KW-0812">Transmembrane</keyword>
<keyword evidence="6" id="KW-0472">Membrane</keyword>
<comment type="subcellular location">
    <subcellularLocation>
        <location evidence="1">Cell outer membrane</location>
    </subcellularLocation>
</comment>
<dbReference type="GO" id="GO:0015562">
    <property type="term" value="F:efflux transmembrane transporter activity"/>
    <property type="evidence" value="ECO:0007669"/>
    <property type="project" value="InterPro"/>
</dbReference>
<evidence type="ECO:0000256" key="3">
    <source>
        <dbReference type="ARBA" id="ARBA00022448"/>
    </source>
</evidence>
<name>A0A1M7PFH3_9BACT</name>
<protein>
    <submittedName>
        <fullName evidence="8">Outer membrane efflux protein</fullName>
    </submittedName>
</protein>
<reference evidence="8 9" key="1">
    <citation type="submission" date="2016-11" db="EMBL/GenBank/DDBJ databases">
        <authorList>
            <person name="Jaros S."/>
            <person name="Januszkiewicz K."/>
            <person name="Wedrychowicz H."/>
        </authorList>
    </citation>
    <scope>NUCLEOTIDE SEQUENCE [LARGE SCALE GENOMIC DNA]</scope>
    <source>
        <strain evidence="8 9">CGMCC 1.6102</strain>
    </source>
</reference>
<evidence type="ECO:0000256" key="2">
    <source>
        <dbReference type="ARBA" id="ARBA00007613"/>
    </source>
</evidence>
<dbReference type="InterPro" id="IPR003423">
    <property type="entry name" value="OMP_efflux"/>
</dbReference>
<evidence type="ECO:0000256" key="1">
    <source>
        <dbReference type="ARBA" id="ARBA00004442"/>
    </source>
</evidence>
<evidence type="ECO:0000256" key="7">
    <source>
        <dbReference type="ARBA" id="ARBA00023237"/>
    </source>
</evidence>
<dbReference type="SUPFAM" id="SSF56954">
    <property type="entry name" value="Outer membrane efflux proteins (OEP)"/>
    <property type="match status" value="1"/>
</dbReference>
<proteinExistence type="inferred from homology"/>
<keyword evidence="4" id="KW-1134">Transmembrane beta strand</keyword>
<gene>
    <name evidence="8" type="ORF">SAMN04488057_108161</name>
</gene>
<dbReference type="STRING" id="388280.SAMN04488057_108161"/>
<dbReference type="RefSeq" id="WP_073095280.1">
    <property type="nucleotide sequence ID" value="NZ_FRCY01000008.1"/>
</dbReference>
<dbReference type="Gene3D" id="1.20.1600.10">
    <property type="entry name" value="Outer membrane efflux proteins (OEP)"/>
    <property type="match status" value="1"/>
</dbReference>
<dbReference type="AlphaFoldDB" id="A0A1M7PFH3"/>
<comment type="similarity">
    <text evidence="2">Belongs to the outer membrane factor (OMF) (TC 1.B.17) family.</text>
</comment>
<dbReference type="GO" id="GO:1990281">
    <property type="term" value="C:efflux pump complex"/>
    <property type="evidence" value="ECO:0007669"/>
    <property type="project" value="TreeGrafter"/>
</dbReference>
<dbReference type="InterPro" id="IPR051906">
    <property type="entry name" value="TolC-like"/>
</dbReference>
<evidence type="ECO:0000313" key="8">
    <source>
        <dbReference type="EMBL" id="SHN15739.1"/>
    </source>
</evidence>
<evidence type="ECO:0000256" key="4">
    <source>
        <dbReference type="ARBA" id="ARBA00022452"/>
    </source>
</evidence>
<dbReference type="PANTHER" id="PTHR30026">
    <property type="entry name" value="OUTER MEMBRANE PROTEIN TOLC"/>
    <property type="match status" value="1"/>
</dbReference>
<keyword evidence="3" id="KW-0813">Transport</keyword>